<dbReference type="PANTHER" id="PTHR35385:SF2">
    <property type="entry name" value="PROTEIN B, PUTATIVE-RELATED"/>
    <property type="match status" value="1"/>
</dbReference>
<feature type="region of interest" description="Disordered" evidence="1">
    <location>
        <begin position="174"/>
        <end position="227"/>
    </location>
</feature>
<keyword evidence="3" id="KW-1185">Reference proteome</keyword>
<dbReference type="AlphaFoldDB" id="A0A2U9BLZ0"/>
<dbReference type="Proteomes" id="UP000246464">
    <property type="component" value="Chromosome 8"/>
</dbReference>
<reference evidence="2 3" key="1">
    <citation type="submission" date="2017-12" db="EMBL/GenBank/DDBJ databases">
        <title>Integrating genomic resources of turbot (Scophthalmus maximus) in depth evaluation of genetic and physical mapping variation across individuals.</title>
        <authorList>
            <person name="Martinez P."/>
        </authorList>
    </citation>
    <scope>NUCLEOTIDE SEQUENCE [LARGE SCALE GENOMIC DNA]</scope>
</reference>
<proteinExistence type="predicted"/>
<name>A0A2U9BLZ0_SCOMX</name>
<protein>
    <submittedName>
        <fullName evidence="2">Uncharacterized protein</fullName>
    </submittedName>
</protein>
<sequence length="227" mass="25009">MSLSSKEQIVSWLRSMKVTWRVAHTRPTRGHRILFKADYRCQFNSPPREKLQTNRSSINTNCPAKLRVTLVRTEGSRGQRSRNTDPHIPAYPTLVDISNIHNHNTHVPGTEVTTATAHAPQVLDRTVLNSTLREFSAVAQSSAGFRRASAAMMQSFHRLKGNPAALQAAMHTFGRHGTDHPTSLPGRSSVSRPEVELGGRRQLGGGRRKKMVPTPDAEAAMSGCDSS</sequence>
<dbReference type="PANTHER" id="PTHR35385">
    <property type="entry name" value="PROTEIN B, PUTATIVE-RELATED-RELATED"/>
    <property type="match status" value="1"/>
</dbReference>
<gene>
    <name evidence="2" type="ORF">SMAX5B_021570</name>
</gene>
<evidence type="ECO:0000256" key="1">
    <source>
        <dbReference type="SAM" id="MobiDB-lite"/>
    </source>
</evidence>
<dbReference type="EMBL" id="CP026250">
    <property type="protein sequence ID" value="AWP05088.1"/>
    <property type="molecule type" value="Genomic_DNA"/>
</dbReference>
<organism evidence="2 3">
    <name type="scientific">Scophthalmus maximus</name>
    <name type="common">Turbot</name>
    <name type="synonym">Psetta maxima</name>
    <dbReference type="NCBI Taxonomy" id="52904"/>
    <lineage>
        <taxon>Eukaryota</taxon>
        <taxon>Metazoa</taxon>
        <taxon>Chordata</taxon>
        <taxon>Craniata</taxon>
        <taxon>Vertebrata</taxon>
        <taxon>Euteleostomi</taxon>
        <taxon>Actinopterygii</taxon>
        <taxon>Neopterygii</taxon>
        <taxon>Teleostei</taxon>
        <taxon>Neoteleostei</taxon>
        <taxon>Acanthomorphata</taxon>
        <taxon>Carangaria</taxon>
        <taxon>Pleuronectiformes</taxon>
        <taxon>Pleuronectoidei</taxon>
        <taxon>Scophthalmidae</taxon>
        <taxon>Scophthalmus</taxon>
    </lineage>
</organism>
<accession>A0A2U9BLZ0</accession>
<evidence type="ECO:0000313" key="2">
    <source>
        <dbReference type="EMBL" id="AWP05088.1"/>
    </source>
</evidence>
<evidence type="ECO:0000313" key="3">
    <source>
        <dbReference type="Proteomes" id="UP000246464"/>
    </source>
</evidence>